<evidence type="ECO:0000256" key="2">
    <source>
        <dbReference type="ARBA" id="ARBA00005811"/>
    </source>
</evidence>
<dbReference type="GO" id="GO:0005886">
    <property type="term" value="C:plasma membrane"/>
    <property type="evidence" value="ECO:0007669"/>
    <property type="project" value="UniProtKB-SubCell"/>
</dbReference>
<keyword evidence="5" id="KW-1133">Transmembrane helix</keyword>
<keyword evidence="4 7" id="KW-0812">Transmembrane</keyword>
<comment type="similarity">
    <text evidence="2 7">Belongs to the ExbD/TolR family.</text>
</comment>
<sequence precursor="true">MMRARRPKTEREPTIALINIVFLMLIFFLVAGTLAQPLDSALKLVRSAELDGVSPPADALVIHSDERMTLAGREMATPEAFLETLGDEAREAVRIVPDRDLSAEALVRIGRALRAGGAERVLIVSERGLE</sequence>
<accession>A0A1U7D0F1</accession>
<dbReference type="GO" id="GO:0015031">
    <property type="term" value="P:protein transport"/>
    <property type="evidence" value="ECO:0007669"/>
    <property type="project" value="UniProtKB-KW"/>
</dbReference>
<dbReference type="InterPro" id="IPR003400">
    <property type="entry name" value="ExbD"/>
</dbReference>
<dbReference type="AlphaFoldDB" id="A0A1U7D0F1"/>
<dbReference type="EMBL" id="CP014796">
    <property type="protein sequence ID" value="APX21573.1"/>
    <property type="molecule type" value="Genomic_DNA"/>
</dbReference>
<evidence type="ECO:0000256" key="3">
    <source>
        <dbReference type="ARBA" id="ARBA00022475"/>
    </source>
</evidence>
<name>A0A1U7D0F1_9RHOB</name>
<keyword evidence="3" id="KW-1003">Cell membrane</keyword>
<organism evidence="8 9">
    <name type="scientific">Salipiger profundus</name>
    <dbReference type="NCBI Taxonomy" id="1229727"/>
    <lineage>
        <taxon>Bacteria</taxon>
        <taxon>Pseudomonadati</taxon>
        <taxon>Pseudomonadota</taxon>
        <taxon>Alphaproteobacteria</taxon>
        <taxon>Rhodobacterales</taxon>
        <taxon>Roseobacteraceae</taxon>
        <taxon>Salipiger</taxon>
    </lineage>
</organism>
<comment type="subcellular location">
    <subcellularLocation>
        <location evidence="1">Cell membrane</location>
        <topology evidence="1">Single-pass membrane protein</topology>
    </subcellularLocation>
    <subcellularLocation>
        <location evidence="7">Cell membrane</location>
        <topology evidence="7">Single-pass type II membrane protein</topology>
    </subcellularLocation>
</comment>
<dbReference type="OrthoDB" id="8479787at2"/>
<evidence type="ECO:0000313" key="9">
    <source>
        <dbReference type="Proteomes" id="UP000186559"/>
    </source>
</evidence>
<evidence type="ECO:0000256" key="6">
    <source>
        <dbReference type="ARBA" id="ARBA00023136"/>
    </source>
</evidence>
<protein>
    <submittedName>
        <fullName evidence="8">Biopolymer transport protein ExbD</fullName>
    </submittedName>
</protein>
<evidence type="ECO:0000256" key="4">
    <source>
        <dbReference type="ARBA" id="ARBA00022692"/>
    </source>
</evidence>
<keyword evidence="7" id="KW-0813">Transport</keyword>
<keyword evidence="7" id="KW-0653">Protein transport</keyword>
<reference evidence="8 9" key="1">
    <citation type="submission" date="2016-03" db="EMBL/GenBank/DDBJ databases">
        <title>Deep-sea bacteria in the southern Pacific.</title>
        <authorList>
            <person name="Tang K."/>
        </authorList>
    </citation>
    <scope>NUCLEOTIDE SEQUENCE [LARGE SCALE GENOMIC DNA]</scope>
    <source>
        <strain evidence="8 9">JLT2016</strain>
    </source>
</reference>
<dbReference type="STRING" id="1229727.Ga0080559_TMP777"/>
<dbReference type="Pfam" id="PF02472">
    <property type="entry name" value="ExbD"/>
    <property type="match status" value="1"/>
</dbReference>
<evidence type="ECO:0000256" key="7">
    <source>
        <dbReference type="RuleBase" id="RU003879"/>
    </source>
</evidence>
<dbReference type="KEGG" id="tpro:Ga0080559_TMP777"/>
<keyword evidence="9" id="KW-1185">Reference proteome</keyword>
<proteinExistence type="inferred from homology"/>
<dbReference type="Proteomes" id="UP000186559">
    <property type="component" value="Chromosome"/>
</dbReference>
<evidence type="ECO:0000256" key="5">
    <source>
        <dbReference type="ARBA" id="ARBA00022989"/>
    </source>
</evidence>
<evidence type="ECO:0000313" key="8">
    <source>
        <dbReference type="EMBL" id="APX21573.1"/>
    </source>
</evidence>
<dbReference type="GO" id="GO:0022857">
    <property type="term" value="F:transmembrane transporter activity"/>
    <property type="evidence" value="ECO:0007669"/>
    <property type="project" value="InterPro"/>
</dbReference>
<evidence type="ECO:0000256" key="1">
    <source>
        <dbReference type="ARBA" id="ARBA00004162"/>
    </source>
</evidence>
<gene>
    <name evidence="8" type="ORF">Ga0080559_TMP777</name>
</gene>
<keyword evidence="6" id="KW-0472">Membrane</keyword>